<reference evidence="1 2" key="1">
    <citation type="submission" date="2024-03" db="EMBL/GenBank/DDBJ databases">
        <title>Bacilli Hybrid Assemblies.</title>
        <authorList>
            <person name="Kovac J."/>
        </authorList>
    </citation>
    <scope>NUCLEOTIDE SEQUENCE [LARGE SCALE GENOMIC DNA]</scope>
    <source>
        <strain evidence="1 2">FSL R7-0666</strain>
    </source>
</reference>
<keyword evidence="2" id="KW-1185">Reference proteome</keyword>
<dbReference type="EMBL" id="JBCITK010000002">
    <property type="protein sequence ID" value="MEN0645579.1"/>
    <property type="molecule type" value="Genomic_DNA"/>
</dbReference>
<protein>
    <recommendedName>
        <fullName evidence="3">GNAT family N-acetyltransferase</fullName>
    </recommendedName>
</protein>
<proteinExistence type="predicted"/>
<evidence type="ECO:0008006" key="3">
    <source>
        <dbReference type="Google" id="ProtNLM"/>
    </source>
</evidence>
<comment type="caution">
    <text evidence="1">The sequence shown here is derived from an EMBL/GenBank/DDBJ whole genome shotgun (WGS) entry which is preliminary data.</text>
</comment>
<sequence length="172" mass="19882">MKIGTQLDTYHNEKIIIPSSLIKEFFETSPSDFLAEYTFDDAEYLKQETIRKGSLLATIKPYAEGFIQYTYSFGSPEFGTFLTLLEDTETGSIGISTLPHLSPKKIKNELLQMAYYHHREDRPVKLQVHDMWELKSAWKAGFKTFNNKPYTLKSLIELFNKQKDLCITTGVH</sequence>
<dbReference type="Proteomes" id="UP001418796">
    <property type="component" value="Unassembled WGS sequence"/>
</dbReference>
<accession>A0ABU9VP16</accession>
<evidence type="ECO:0000313" key="2">
    <source>
        <dbReference type="Proteomes" id="UP001418796"/>
    </source>
</evidence>
<name>A0ABU9VP16_9BACI</name>
<organism evidence="1 2">
    <name type="scientific">Alkalicoccobacillus gibsonii</name>
    <dbReference type="NCBI Taxonomy" id="79881"/>
    <lineage>
        <taxon>Bacteria</taxon>
        <taxon>Bacillati</taxon>
        <taxon>Bacillota</taxon>
        <taxon>Bacilli</taxon>
        <taxon>Bacillales</taxon>
        <taxon>Bacillaceae</taxon>
        <taxon>Alkalicoccobacillus</taxon>
    </lineage>
</organism>
<gene>
    <name evidence="1" type="ORF">MKY91_20650</name>
</gene>
<dbReference type="RefSeq" id="WP_343132246.1">
    <property type="nucleotide sequence ID" value="NZ_JBCITK010000002.1"/>
</dbReference>
<evidence type="ECO:0000313" key="1">
    <source>
        <dbReference type="EMBL" id="MEN0645579.1"/>
    </source>
</evidence>